<evidence type="ECO:0000313" key="8">
    <source>
        <dbReference type="Proteomes" id="UP000053237"/>
    </source>
</evidence>
<keyword evidence="1" id="KW-0479">Metal-binding</keyword>
<evidence type="ECO:0000256" key="2">
    <source>
        <dbReference type="ARBA" id="ARBA00022771"/>
    </source>
</evidence>
<dbReference type="AlphaFoldDB" id="A0A024G4M0"/>
<dbReference type="OrthoDB" id="158357at2759"/>
<proteinExistence type="predicted"/>
<dbReference type="InterPro" id="IPR011011">
    <property type="entry name" value="Znf_FYVE_PHD"/>
</dbReference>
<dbReference type="SMART" id="SM00064">
    <property type="entry name" value="FYVE"/>
    <property type="match status" value="1"/>
</dbReference>
<dbReference type="SUPFAM" id="SSF57903">
    <property type="entry name" value="FYVE/PHD zinc finger"/>
    <property type="match status" value="1"/>
</dbReference>
<keyword evidence="8" id="KW-1185">Reference proteome</keyword>
<sequence length="515" mass="58870">MDFSPQSMGISDSQLKQYEDIFKILISDALDEFSKHERDGEGSRYSSCTNWETVGQTAFLRSVRQSDSHRPGVDRSCLFGQVRGECQSLMDFFYTDTCDSLYKLQQILQYRVHDARVLTTIKSHKQGGQHMELLYFGVKYICSQPLSSLSSRNQCFLEYIGYTRDSQNRRIGYVAVIPFRLPSLPSLKIPSNVKKMRCRNVYLFRENYVENQEMCDIFGVGSFDLGYSAKESIAYFRKRLDLFHNISMLIECKQLSQLLILDRKLWVPNNRRQSCVVCYRVFGPTRHRHHCRTCGEVVCSRCLLDRVLPCKQKQASMVKLKFCKICITKVRLHRSAQNLIVPEPNALQSRIDLNAYSSTAISPKTSDSLASASIRHRSRCSMQDQQPLHIMHNSKPISRPRRFSNAATVTVYEDRESIDVTPHIYLHTSNIQPYTSDPASDSDGYSSRGSSISSEESYVADIVVIDTDDMRRIPIPEPRMSSYNGSSANAFVSIDQSLQEQQALLKQMALCASRS</sequence>
<feature type="domain" description="FYVE-type" evidence="6">
    <location>
        <begin position="269"/>
        <end position="331"/>
    </location>
</feature>
<protein>
    <recommendedName>
        <fullName evidence="6">FYVE-type domain-containing protein</fullName>
    </recommendedName>
</protein>
<dbReference type="EMBL" id="CAIX01000022">
    <property type="protein sequence ID" value="CCI41622.1"/>
    <property type="molecule type" value="Genomic_DNA"/>
</dbReference>
<feature type="compositionally biased region" description="Low complexity" evidence="5">
    <location>
        <begin position="441"/>
        <end position="452"/>
    </location>
</feature>
<dbReference type="PANTHER" id="PTHR13510:SF44">
    <property type="entry name" value="RABENOSYN-5"/>
    <property type="match status" value="1"/>
</dbReference>
<dbReference type="Gene3D" id="3.30.40.10">
    <property type="entry name" value="Zinc/RING finger domain, C3HC4 (zinc finger)"/>
    <property type="match status" value="1"/>
</dbReference>
<reference evidence="7 8" key="1">
    <citation type="submission" date="2012-05" db="EMBL/GenBank/DDBJ databases">
        <title>Recombination and specialization in a pathogen metapopulation.</title>
        <authorList>
            <person name="Gardiner A."/>
            <person name="Kemen E."/>
            <person name="Schultz-Larsen T."/>
            <person name="MacLean D."/>
            <person name="Van Oosterhout C."/>
            <person name="Jones J.D.G."/>
        </authorList>
    </citation>
    <scope>NUCLEOTIDE SEQUENCE [LARGE SCALE GENOMIC DNA]</scope>
    <source>
        <strain evidence="7 8">Ac Nc2</strain>
    </source>
</reference>
<keyword evidence="3" id="KW-0862">Zinc</keyword>
<dbReference type="InterPro" id="IPR013083">
    <property type="entry name" value="Znf_RING/FYVE/PHD"/>
</dbReference>
<dbReference type="PROSITE" id="PS50178">
    <property type="entry name" value="ZF_FYVE"/>
    <property type="match status" value="1"/>
</dbReference>
<evidence type="ECO:0000259" key="6">
    <source>
        <dbReference type="PROSITE" id="PS50178"/>
    </source>
</evidence>
<dbReference type="InterPro" id="IPR017455">
    <property type="entry name" value="Znf_FYVE-rel"/>
</dbReference>
<dbReference type="Pfam" id="PF01363">
    <property type="entry name" value="FYVE"/>
    <property type="match status" value="1"/>
</dbReference>
<dbReference type="InterPro" id="IPR000306">
    <property type="entry name" value="Znf_FYVE"/>
</dbReference>
<evidence type="ECO:0000256" key="1">
    <source>
        <dbReference type="ARBA" id="ARBA00022723"/>
    </source>
</evidence>
<accession>A0A024G4M0</accession>
<dbReference type="InterPro" id="IPR052727">
    <property type="entry name" value="Rab4/Rab5_effector"/>
</dbReference>
<dbReference type="InParanoid" id="A0A024G4M0"/>
<dbReference type="GO" id="GO:0008270">
    <property type="term" value="F:zinc ion binding"/>
    <property type="evidence" value="ECO:0007669"/>
    <property type="project" value="UniProtKB-KW"/>
</dbReference>
<organism evidence="7 8">
    <name type="scientific">Albugo candida</name>
    <dbReference type="NCBI Taxonomy" id="65357"/>
    <lineage>
        <taxon>Eukaryota</taxon>
        <taxon>Sar</taxon>
        <taxon>Stramenopiles</taxon>
        <taxon>Oomycota</taxon>
        <taxon>Peronosporomycetes</taxon>
        <taxon>Albuginales</taxon>
        <taxon>Albuginaceae</taxon>
        <taxon>Albugo</taxon>
    </lineage>
</organism>
<evidence type="ECO:0000256" key="3">
    <source>
        <dbReference type="ARBA" id="ARBA00022833"/>
    </source>
</evidence>
<name>A0A024G4M0_9STRA</name>
<evidence type="ECO:0000256" key="4">
    <source>
        <dbReference type="PROSITE-ProRule" id="PRU00091"/>
    </source>
</evidence>
<dbReference type="Proteomes" id="UP000053237">
    <property type="component" value="Unassembled WGS sequence"/>
</dbReference>
<evidence type="ECO:0000256" key="5">
    <source>
        <dbReference type="SAM" id="MobiDB-lite"/>
    </source>
</evidence>
<feature type="compositionally biased region" description="Polar residues" evidence="5">
    <location>
        <begin position="430"/>
        <end position="439"/>
    </location>
</feature>
<keyword evidence="2 4" id="KW-0863">Zinc-finger</keyword>
<comment type="caution">
    <text evidence="7">The sequence shown here is derived from an EMBL/GenBank/DDBJ whole genome shotgun (WGS) entry which is preliminary data.</text>
</comment>
<feature type="region of interest" description="Disordered" evidence="5">
    <location>
        <begin position="430"/>
        <end position="452"/>
    </location>
</feature>
<evidence type="ECO:0000313" key="7">
    <source>
        <dbReference type="EMBL" id="CCI41622.1"/>
    </source>
</evidence>
<gene>
    <name evidence="7" type="ORF">BN9_024060</name>
</gene>
<dbReference type="PANTHER" id="PTHR13510">
    <property type="entry name" value="FYVE-FINGER-CONTAINING RAB5 EFFECTOR PROTEIN RABENOSYN-5-RELATED"/>
    <property type="match status" value="1"/>
</dbReference>
<dbReference type="STRING" id="65357.A0A024G4M0"/>